<organism evidence="1 2">
    <name type="scientific">Pandoravirus inopinatum</name>
    <dbReference type="NCBI Taxonomy" id="1605721"/>
    <lineage>
        <taxon>Viruses</taxon>
        <taxon>Pandoravirus</taxon>
    </lineage>
</organism>
<accession>A0A0B5J8K6</accession>
<evidence type="ECO:0000313" key="1">
    <source>
        <dbReference type="EMBL" id="AJF98255.1"/>
    </source>
</evidence>
<name>A0A0B5J8K6_9VIRU</name>
<dbReference type="RefSeq" id="YP_009120490.1">
    <property type="nucleotide sequence ID" value="NC_026440.1"/>
</dbReference>
<sequence length="137" mass="15428">MSFSLASWDSPLSLLSVRRARARLCAVCRFVQAHPRFVAFGVNSLEAHQKGIHTHKKGHSQKVPCLAGAQRRRTHFFFHVDGNGMADMGRPRAFPNQDFVQGKKNTRLASPRTPKSSTCTKPPFLISFFAIYVIFLK</sequence>
<reference evidence="1 2" key="1">
    <citation type="journal article" date="2015" name="Parasitol. Res.">
        <title>Viruses in close associations with free-living amoebae.</title>
        <authorList>
            <person name="Scheid P."/>
        </authorList>
    </citation>
    <scope>NUCLEOTIDE SEQUENCE [LARGE SCALE GENOMIC DNA]</scope>
    <source>
        <strain evidence="1">KlaHel</strain>
    </source>
</reference>
<dbReference type="Proteomes" id="UP000202511">
    <property type="component" value="Segment"/>
</dbReference>
<dbReference type="KEGG" id="vg:23463172"/>
<proteinExistence type="predicted"/>
<dbReference type="GeneID" id="23463172"/>
<evidence type="ECO:0000313" key="2">
    <source>
        <dbReference type="Proteomes" id="UP000202511"/>
    </source>
</evidence>
<dbReference type="EMBL" id="KP136319">
    <property type="protein sequence ID" value="AJF98255.1"/>
    <property type="molecule type" value="Genomic_DNA"/>
</dbReference>
<protein>
    <submittedName>
        <fullName evidence="1">Uncharacterized protein</fullName>
    </submittedName>
</protein>